<accession>A0ABS6A5W4</accession>
<feature type="region of interest" description="Disordered" evidence="1">
    <location>
        <begin position="54"/>
        <end position="86"/>
    </location>
</feature>
<evidence type="ECO:0000313" key="3">
    <source>
        <dbReference type="Proteomes" id="UP000753376"/>
    </source>
</evidence>
<name>A0ABS6A5W4_9GAMM</name>
<dbReference type="EMBL" id="JAHKPV010000006">
    <property type="protein sequence ID" value="MBU2873585.1"/>
    <property type="molecule type" value="Genomic_DNA"/>
</dbReference>
<protein>
    <submittedName>
        <fullName evidence="2">Uncharacterized protein</fullName>
    </submittedName>
</protein>
<feature type="compositionally biased region" description="Polar residues" evidence="1">
    <location>
        <begin position="60"/>
        <end position="76"/>
    </location>
</feature>
<sequence length="249" mass="27563">MTSAQSELERLYCEVVELGGGAGLPSQVDFNRNDKNVQALLLRQPAKRFGLTLPDVSASPELQSKPQSKSKPTTQLRKPVNEPVSEPPIAQRLAGCQLRGEGIQCSEVVYELVGNRTLASLDDGVLEPSNRLGILPFDGARSDDEAVRSYLSVAYDRYIPKMLAIGLGANTMSFTAFHNAFHTLERGGVDFSERMERAYELLKQDRRTLSVKTGKHDDLPENLSLCDTINRDVIVCDNVGTNWVFVRTH</sequence>
<evidence type="ECO:0000256" key="1">
    <source>
        <dbReference type="SAM" id="MobiDB-lite"/>
    </source>
</evidence>
<reference evidence="2 3" key="1">
    <citation type="submission" date="2021-05" db="EMBL/GenBank/DDBJ databases">
        <title>Draft genomes of bacteria isolated from model marine particles.</title>
        <authorList>
            <person name="Datta M.S."/>
            <person name="Schwartzman J.A."/>
            <person name="Enke T.N."/>
            <person name="Saavedra J."/>
            <person name="Cermak N."/>
            <person name="Cordero O.X."/>
        </authorList>
    </citation>
    <scope>NUCLEOTIDE SEQUENCE [LARGE SCALE GENOMIC DNA]</scope>
    <source>
        <strain evidence="2 3">D2M19</strain>
    </source>
</reference>
<gene>
    <name evidence="2" type="ORF">KO508_06125</name>
</gene>
<comment type="caution">
    <text evidence="2">The sequence shown here is derived from an EMBL/GenBank/DDBJ whole genome shotgun (WGS) entry which is preliminary data.</text>
</comment>
<keyword evidence="3" id="KW-1185">Reference proteome</keyword>
<dbReference type="Proteomes" id="UP000753376">
    <property type="component" value="Unassembled WGS sequence"/>
</dbReference>
<organism evidence="2 3">
    <name type="scientific">Marinobacter salexigens</name>
    <dbReference type="NCBI Taxonomy" id="1925763"/>
    <lineage>
        <taxon>Bacteria</taxon>
        <taxon>Pseudomonadati</taxon>
        <taxon>Pseudomonadota</taxon>
        <taxon>Gammaproteobacteria</taxon>
        <taxon>Pseudomonadales</taxon>
        <taxon>Marinobacteraceae</taxon>
        <taxon>Marinobacter</taxon>
    </lineage>
</organism>
<evidence type="ECO:0000313" key="2">
    <source>
        <dbReference type="EMBL" id="MBU2873585.1"/>
    </source>
</evidence>
<proteinExistence type="predicted"/>